<feature type="compositionally biased region" description="Acidic residues" evidence="1">
    <location>
        <begin position="1265"/>
        <end position="1274"/>
    </location>
</feature>
<organism evidence="3 4">
    <name type="scientific">Geotrichum candidum</name>
    <name type="common">Oospora lactis</name>
    <name type="synonym">Dipodascus geotrichum</name>
    <dbReference type="NCBI Taxonomy" id="1173061"/>
    <lineage>
        <taxon>Eukaryota</taxon>
        <taxon>Fungi</taxon>
        <taxon>Dikarya</taxon>
        <taxon>Ascomycota</taxon>
        <taxon>Saccharomycotina</taxon>
        <taxon>Dipodascomycetes</taxon>
        <taxon>Dipodascales</taxon>
        <taxon>Dipodascaceae</taxon>
        <taxon>Geotrichum</taxon>
    </lineage>
</organism>
<evidence type="ECO:0000256" key="1">
    <source>
        <dbReference type="SAM" id="MobiDB-lite"/>
    </source>
</evidence>
<feature type="region of interest" description="Disordered" evidence="1">
    <location>
        <begin position="1"/>
        <end position="24"/>
    </location>
</feature>
<evidence type="ECO:0000313" key="4">
    <source>
        <dbReference type="Proteomes" id="UP000242525"/>
    </source>
</evidence>
<feature type="region of interest" description="Disordered" evidence="1">
    <location>
        <begin position="1198"/>
        <end position="1274"/>
    </location>
</feature>
<feature type="region of interest" description="Disordered" evidence="1">
    <location>
        <begin position="1401"/>
        <end position="1423"/>
    </location>
</feature>
<dbReference type="Pfam" id="PF12231">
    <property type="entry name" value="Rif1_N"/>
    <property type="match status" value="1"/>
</dbReference>
<evidence type="ECO:0000259" key="2">
    <source>
        <dbReference type="Pfam" id="PF12231"/>
    </source>
</evidence>
<feature type="compositionally biased region" description="Basic and acidic residues" evidence="1">
    <location>
        <begin position="1409"/>
        <end position="1423"/>
    </location>
</feature>
<feature type="compositionally biased region" description="Low complexity" evidence="1">
    <location>
        <begin position="1350"/>
        <end position="1360"/>
    </location>
</feature>
<dbReference type="STRING" id="1173061.A0A0J9X721"/>
<sequence>MDRVPLLNSSPTPQEKRPGKNNINSSFNKTFSNISIDDNDKINNNIKTINGSGYSGLSLLTEIYASSRDPPSLETVANIVCTALEEKIQSNALVIYGAFYMTVRIPKKIVVTPQLLVRSDQILKFARRDLLAAEQDRADPMASKRVALIVKCVDYLLFVREIAESLESSLVQWFYSHALQALSNPASPKSIVTGYFHLFSNQYVPRSVTPQIVASFLTILNGSQRFSTQNLISESLCIFKVFLLQANSAAVLMSRPQDWLPRTVYSLVDSSSQVRLKALHVLRACHALTITSPHYGSKLAKTLVHVFRKPLDDNGAMLISMFEYAFQDFFNPTGAEAAAGMWGTMLLLLGPAFHAWEYRAKWLEIAERGVFVRKPGNPVAQAALLRVWRNLAYMSADRPLSAPSASGSKDLKMMVAPLRHLVSTTSAPAVLNEAVDNWVRVVYSCLSPTCVCSAKEELGLVWTRAVENCVCTMLLADSQRPRILAVVKQLLFSRSPVQSGPFTPSSSILASPSKSGAHHYSHAGAPARWFATRILEGEVFELNDLPSFPSKWTRANYRLIRGTLLDTILPQCVNNNGTETFVEIWKLFVSLLLTSWSKKEPAENDDDDDMLVLALNDSLTVLEKLTGGSDYGLLVHLVSVFEPTFNKILTLPFEDLPVLTVDTSLRIVPSADQAGVESNPAEKTHQINLLTLFWTILLKQQQVVSAVGRPDVKLLKTYRPLSTNMLREMSSVLTNCAFDSQFELEPLWLTLYSVVFNSSDPSVYQDMAIINNLVRLHTCIKYVVNFKEPWAGFLTRSFSESESDNEHSISATPTQLDAPSEAMTCWLKCLERMDSLIPNSALLEEYCRDVLKSAPHAEVFFNHLCHNAIKQQLAAADTKSQKQPISSELSSHYSTFFQSLPFEELLGHVLTSPDMLPETIAIGYKLLQVFYFQHGSLDCLLDEQVALLRRLAQLELGSKSQWYAFWRDFMGHLEVLGPSSRSQIFKGRGKRKNRGTASVKYCYEWSSRTVSFFIALYGHGATGLSSLVKQALTRFAERHTKVSMPKKLLAIIDDNKRNMKIDPEFALKIFYKRAGSSKGAEVSHIVTKAQHISSSSENEHDVEPLHGLKYEQDQPIASAVTNEAAQVDTVMIDVLPAPVEVVQPKTENPKQKPERYEETHEVLSPVTELKLNSIASVDLTNDDDQVVDMVIDSPVPELVHTPRKRANGSSAGENVPVIDVSPVTSSSSAPTSSDDEYHYKKRRTLRSARLNSKSSMTTSVRIVEPEETDAVATEEDLSLHNSAQDEPDSTNAADDNVEVTDGVVIVGDDASDDHTTEAAQGSQRRSKRKAARKATAAFTATDGNKRKRPSSSSTSSSPESGDVPRKAKRSKSVYKNKPEVCSLMTALEDYTREFQKNWPSAAAASTGDSKNDAQDGGEEKFAELSIKDKQRAFELETRLIEALSQTRKLIISNNYN</sequence>
<comment type="caution">
    <text evidence="3">The sequence shown here is derived from an EMBL/GenBank/DDBJ whole genome shotgun (WGS) entry which is preliminary data.</text>
</comment>
<dbReference type="EMBL" id="CCBN010000004">
    <property type="protein sequence ID" value="CDO52972.1"/>
    <property type="molecule type" value="Genomic_DNA"/>
</dbReference>
<dbReference type="InterPro" id="IPR022031">
    <property type="entry name" value="Rif1_N"/>
</dbReference>
<feature type="compositionally biased region" description="Polar residues" evidence="1">
    <location>
        <begin position="1249"/>
        <end position="1260"/>
    </location>
</feature>
<keyword evidence="4" id="KW-1185">Reference proteome</keyword>
<name>A0A0J9X721_GEOCN</name>
<dbReference type="Proteomes" id="UP000242525">
    <property type="component" value="Unassembled WGS sequence"/>
</dbReference>
<gene>
    <name evidence="3" type="ORF">BN980_GECA04s02276g</name>
</gene>
<evidence type="ECO:0000313" key="3">
    <source>
        <dbReference type="EMBL" id="CDO52972.1"/>
    </source>
</evidence>
<proteinExistence type="predicted"/>
<feature type="compositionally biased region" description="Low complexity" evidence="1">
    <location>
        <begin position="1215"/>
        <end position="1232"/>
    </location>
</feature>
<reference evidence="3" key="1">
    <citation type="submission" date="2014-03" db="EMBL/GenBank/DDBJ databases">
        <authorList>
            <person name="Casaregola S."/>
        </authorList>
    </citation>
    <scope>NUCLEOTIDE SEQUENCE [LARGE SCALE GENOMIC DNA]</scope>
    <source>
        <strain evidence="3">CLIB 918</strain>
    </source>
</reference>
<feature type="domain" description="Telomere-associated protein Rif1 N-terminal" evidence="2">
    <location>
        <begin position="96"/>
        <end position="465"/>
    </location>
</feature>
<feature type="region of interest" description="Disordered" evidence="1">
    <location>
        <begin position="1307"/>
        <end position="1374"/>
    </location>
</feature>
<protein>
    <recommendedName>
        <fullName evidence="2">Telomere-associated protein Rif1 N-terminal domain-containing protein</fullName>
    </recommendedName>
</protein>
<accession>A0A0J9X721</accession>